<feature type="coiled-coil region" evidence="1">
    <location>
        <begin position="361"/>
        <end position="415"/>
    </location>
</feature>
<comment type="caution">
    <text evidence="4">The sequence shown here is derived from an EMBL/GenBank/DDBJ whole genome shotgun (WGS) entry which is preliminary data.</text>
</comment>
<dbReference type="InterPro" id="IPR011109">
    <property type="entry name" value="DNA_bind_recombinase_dom"/>
</dbReference>
<dbReference type="GO" id="GO:0003677">
    <property type="term" value="F:DNA binding"/>
    <property type="evidence" value="ECO:0007669"/>
    <property type="project" value="InterPro"/>
</dbReference>
<dbReference type="InterPro" id="IPR025827">
    <property type="entry name" value="Zn_ribbon_recom_dom"/>
</dbReference>
<keyword evidence="5" id="KW-1185">Reference proteome</keyword>
<gene>
    <name evidence="4" type="ORF">FYJ45_19900</name>
</gene>
<dbReference type="RefSeq" id="WP_154466948.1">
    <property type="nucleotide sequence ID" value="NZ_VUMI01000038.1"/>
</dbReference>
<dbReference type="Pfam" id="PF13408">
    <property type="entry name" value="Zn_ribbon_recom"/>
    <property type="match status" value="1"/>
</dbReference>
<dbReference type="InterPro" id="IPR038109">
    <property type="entry name" value="DNA_bind_recomb_sf"/>
</dbReference>
<dbReference type="Gene3D" id="3.90.1750.20">
    <property type="entry name" value="Putative Large Serine Recombinase, Chain B, Domain 2"/>
    <property type="match status" value="1"/>
</dbReference>
<dbReference type="CDD" id="cd00338">
    <property type="entry name" value="Ser_Recombinase"/>
    <property type="match status" value="1"/>
</dbReference>
<evidence type="ECO:0000256" key="1">
    <source>
        <dbReference type="SAM" id="Coils"/>
    </source>
</evidence>
<dbReference type="SUPFAM" id="SSF53041">
    <property type="entry name" value="Resolvase-like"/>
    <property type="match status" value="1"/>
</dbReference>
<dbReference type="PANTHER" id="PTHR30461:SF23">
    <property type="entry name" value="DNA RECOMBINASE-RELATED"/>
    <property type="match status" value="1"/>
</dbReference>
<dbReference type="SMART" id="SM00857">
    <property type="entry name" value="Resolvase"/>
    <property type="match status" value="1"/>
</dbReference>
<feature type="domain" description="Recombinase" evidence="3">
    <location>
        <begin position="155"/>
        <end position="260"/>
    </location>
</feature>
<dbReference type="Pfam" id="PF07508">
    <property type="entry name" value="Recombinase"/>
    <property type="match status" value="1"/>
</dbReference>
<dbReference type="InterPro" id="IPR050639">
    <property type="entry name" value="SSR_resolvase"/>
</dbReference>
<dbReference type="Pfam" id="PF00239">
    <property type="entry name" value="Resolvase"/>
    <property type="match status" value="1"/>
</dbReference>
<organism evidence="4 5">
    <name type="scientific">Eisenbergiella porci</name>
    <dbReference type="NCBI Taxonomy" id="2652274"/>
    <lineage>
        <taxon>Bacteria</taxon>
        <taxon>Bacillati</taxon>
        <taxon>Bacillota</taxon>
        <taxon>Clostridia</taxon>
        <taxon>Lachnospirales</taxon>
        <taxon>Lachnospiraceae</taxon>
        <taxon>Eisenbergiella</taxon>
    </lineage>
</organism>
<dbReference type="PANTHER" id="PTHR30461">
    <property type="entry name" value="DNA-INVERTASE FROM LAMBDOID PROPHAGE"/>
    <property type="match status" value="1"/>
</dbReference>
<protein>
    <submittedName>
        <fullName evidence="4">Recombinase family protein</fullName>
    </submittedName>
</protein>
<keyword evidence="1" id="KW-0175">Coiled coil</keyword>
<dbReference type="InterPro" id="IPR036162">
    <property type="entry name" value="Resolvase-like_N_sf"/>
</dbReference>
<dbReference type="Proteomes" id="UP000436047">
    <property type="component" value="Unassembled WGS sequence"/>
</dbReference>
<sequence>MDQVGVIYARFSSHAQREESIEDQLRECHAFAERNGIRIVEEYCDQALTGKTDARPAFQRMVRDSAKGRFSIVITYKVDRFARNRYDSATYKARLKKNGVRVLYAKETIPDGPEGIILESVLEGYAEYYSANLAQNITRGLEGNALNCRTNGVVVLGYKKSDDDHYEIDETTAPIVREIFEKYASGVKQMEICEELNARGLRTTRGGPFNKNSLVRILKNRKYIGEYHYMDVTVPGGMPAIISVELFEDVQQKLKRGRRAPSKDWSCADFLLTGKLFCGECGEPMVGTSGHGRSGRKYNYYICGAKKRRQGCKKENVAQDWIEEVVLAYTMEVVLQDDTIQEIADGVMDFLAREAADDGVLVSLEARLAEVKTSVKNLMKAIEAGIITKATTERMMELENERVELEDAIAIEKIKEPEIERDQVVFFLEKFRDGDLNDPAFRLRLVEAFVSSVYLWDDGRIDINYNYTGQGSKVSLDQAADIVSKIAGGDGSDLDSSGPLKTLIKWGFFGHDFKKVIPGIVQGFPANSIYYYFGAME</sequence>
<proteinExistence type="predicted"/>
<dbReference type="GO" id="GO:0000150">
    <property type="term" value="F:DNA strand exchange activity"/>
    <property type="evidence" value="ECO:0007669"/>
    <property type="project" value="InterPro"/>
</dbReference>
<dbReference type="PROSITE" id="PS51737">
    <property type="entry name" value="RECOMBINASE_DNA_BIND"/>
    <property type="match status" value="1"/>
</dbReference>
<dbReference type="GeneID" id="86055302"/>
<evidence type="ECO:0000313" key="4">
    <source>
        <dbReference type="EMBL" id="MSS90460.1"/>
    </source>
</evidence>
<dbReference type="AlphaFoldDB" id="A0A6N7WM42"/>
<dbReference type="PROSITE" id="PS51736">
    <property type="entry name" value="RECOMBINASES_3"/>
    <property type="match status" value="1"/>
</dbReference>
<feature type="domain" description="Resolvase/invertase-type recombinase catalytic" evidence="2">
    <location>
        <begin position="4"/>
        <end position="148"/>
    </location>
</feature>
<name>A0A6N7WM42_9FIRM</name>
<dbReference type="Gene3D" id="3.40.50.1390">
    <property type="entry name" value="Resolvase, N-terminal catalytic domain"/>
    <property type="match status" value="1"/>
</dbReference>
<reference evidence="4 5" key="1">
    <citation type="submission" date="2019-08" db="EMBL/GenBank/DDBJ databases">
        <title>In-depth cultivation of the pig gut microbiome towards novel bacterial diversity and tailored functional studies.</title>
        <authorList>
            <person name="Wylensek D."/>
            <person name="Hitch T.C.A."/>
            <person name="Clavel T."/>
        </authorList>
    </citation>
    <scope>NUCLEOTIDE SEQUENCE [LARGE SCALE GENOMIC DNA]</scope>
    <source>
        <strain evidence="4 5">WCA-389-WT-23B</strain>
    </source>
</reference>
<evidence type="ECO:0000313" key="5">
    <source>
        <dbReference type="Proteomes" id="UP000436047"/>
    </source>
</evidence>
<evidence type="ECO:0000259" key="2">
    <source>
        <dbReference type="PROSITE" id="PS51736"/>
    </source>
</evidence>
<evidence type="ECO:0000259" key="3">
    <source>
        <dbReference type="PROSITE" id="PS51737"/>
    </source>
</evidence>
<dbReference type="EMBL" id="VUMI01000038">
    <property type="protein sequence ID" value="MSS90460.1"/>
    <property type="molecule type" value="Genomic_DNA"/>
</dbReference>
<dbReference type="InterPro" id="IPR006119">
    <property type="entry name" value="Resolv_N"/>
</dbReference>
<accession>A0A6N7WM42</accession>